<comment type="subunit">
    <text evidence="2">Homotrimer.</text>
</comment>
<keyword evidence="6 11" id="KW-0732">Signal</keyword>
<evidence type="ECO:0000256" key="10">
    <source>
        <dbReference type="ARBA" id="ARBA00023237"/>
    </source>
</evidence>
<evidence type="ECO:0000259" key="12">
    <source>
        <dbReference type="Pfam" id="PF13609"/>
    </source>
</evidence>
<dbReference type="InterPro" id="IPR001702">
    <property type="entry name" value="Porin_Gram-ve"/>
</dbReference>
<keyword evidence="14" id="KW-1185">Reference proteome</keyword>
<dbReference type="Proteomes" id="UP001235344">
    <property type="component" value="Chromosome"/>
</dbReference>
<evidence type="ECO:0000313" key="13">
    <source>
        <dbReference type="EMBL" id="WLI72935.1"/>
    </source>
</evidence>
<accession>A0ABY9H388</accession>
<protein>
    <submittedName>
        <fullName evidence="13">Porin</fullName>
    </submittedName>
</protein>
<dbReference type="RefSeq" id="WP_305500113.1">
    <property type="nucleotide sequence ID" value="NZ_CP131913.1"/>
</dbReference>
<evidence type="ECO:0000256" key="3">
    <source>
        <dbReference type="ARBA" id="ARBA00022448"/>
    </source>
</evidence>
<evidence type="ECO:0000256" key="4">
    <source>
        <dbReference type="ARBA" id="ARBA00022452"/>
    </source>
</evidence>
<keyword evidence="5" id="KW-0812">Transmembrane</keyword>
<evidence type="ECO:0000256" key="8">
    <source>
        <dbReference type="ARBA" id="ARBA00023114"/>
    </source>
</evidence>
<dbReference type="Gene3D" id="2.40.160.10">
    <property type="entry name" value="Porin"/>
    <property type="match status" value="1"/>
</dbReference>
<dbReference type="Pfam" id="PF13609">
    <property type="entry name" value="Porin_4"/>
    <property type="match status" value="1"/>
</dbReference>
<keyword evidence="9" id="KW-0472">Membrane</keyword>
<feature type="signal peptide" evidence="11">
    <location>
        <begin position="1"/>
        <end position="22"/>
    </location>
</feature>
<dbReference type="PANTHER" id="PTHR34501">
    <property type="entry name" value="PROTEIN YDDL-RELATED"/>
    <property type="match status" value="1"/>
</dbReference>
<keyword evidence="3" id="KW-0813">Transport</keyword>
<organism evidence="13 14">
    <name type="scientific">Halomonas alkalicola</name>
    <dbReference type="NCBI Taxonomy" id="1930622"/>
    <lineage>
        <taxon>Bacteria</taxon>
        <taxon>Pseudomonadati</taxon>
        <taxon>Pseudomonadota</taxon>
        <taxon>Gammaproteobacteria</taxon>
        <taxon>Oceanospirillales</taxon>
        <taxon>Halomonadaceae</taxon>
        <taxon>Halomonas</taxon>
    </lineage>
</organism>
<evidence type="ECO:0000256" key="7">
    <source>
        <dbReference type="ARBA" id="ARBA00023065"/>
    </source>
</evidence>
<dbReference type="InterPro" id="IPR023614">
    <property type="entry name" value="Porin_dom_sf"/>
</dbReference>
<evidence type="ECO:0000256" key="2">
    <source>
        <dbReference type="ARBA" id="ARBA00011233"/>
    </source>
</evidence>
<sequence length="377" mass="41000">MKKTLLATAIAGALGVSAAAQAATVYDQDGTQIDIYGRINFAVTAGGVDDAKFDGFDADGNPVLVQTEKTSGSEFRDVNSRIGFRARHQLSSDLQAFGNVELRPRMDAVNDDGITVRNTFVGLNSNQFGMVRVGNFDSVFYSAVTSMFDVPEWGGYTTLDGGSISSRGDSVQYSTPNLEGFQAHVSVKHLSGNGQDIGEQDNSSTVSAAGAVSYEIDGLYLAAGYNQSKGVSRKTDRGASYDGGAAYAGGEDIWGVSARYAFTPALSARLTYQEVASQFDQATLEEQKNPHRLIENLWGLGATFDYGMGEVYADYYRVRMALDQIDSQNRWNVGVNYRFSEPMYVYAEIWDTDFDTDDSVSDLNDDLGYAVGIRYDF</sequence>
<dbReference type="CDD" id="cd00342">
    <property type="entry name" value="gram_neg_porins"/>
    <property type="match status" value="1"/>
</dbReference>
<dbReference type="PANTHER" id="PTHR34501:SF9">
    <property type="entry name" value="MAJOR OUTER MEMBRANE PROTEIN P.IA"/>
    <property type="match status" value="1"/>
</dbReference>
<dbReference type="PRINTS" id="PR00182">
    <property type="entry name" value="ECOLNEIPORIN"/>
</dbReference>
<evidence type="ECO:0000256" key="5">
    <source>
        <dbReference type="ARBA" id="ARBA00022692"/>
    </source>
</evidence>
<gene>
    <name evidence="13" type="ORF">B6N23_14415</name>
</gene>
<proteinExistence type="predicted"/>
<dbReference type="InterPro" id="IPR033900">
    <property type="entry name" value="Gram_neg_porin_domain"/>
</dbReference>
<dbReference type="InterPro" id="IPR050298">
    <property type="entry name" value="Gram-neg_bact_OMP"/>
</dbReference>
<comment type="subcellular location">
    <subcellularLocation>
        <location evidence="1">Cell outer membrane</location>
        <topology evidence="1">Multi-pass membrane protein</topology>
    </subcellularLocation>
</comment>
<dbReference type="EMBL" id="CP131913">
    <property type="protein sequence ID" value="WLI72935.1"/>
    <property type="molecule type" value="Genomic_DNA"/>
</dbReference>
<dbReference type="SUPFAM" id="SSF56935">
    <property type="entry name" value="Porins"/>
    <property type="match status" value="1"/>
</dbReference>
<keyword evidence="7" id="KW-0406">Ion transport</keyword>
<evidence type="ECO:0000256" key="6">
    <source>
        <dbReference type="ARBA" id="ARBA00022729"/>
    </source>
</evidence>
<evidence type="ECO:0000313" key="14">
    <source>
        <dbReference type="Proteomes" id="UP001235344"/>
    </source>
</evidence>
<feature type="chain" id="PRO_5046801992" evidence="11">
    <location>
        <begin position="23"/>
        <end position="377"/>
    </location>
</feature>
<feature type="domain" description="Porin" evidence="12">
    <location>
        <begin position="8"/>
        <end position="356"/>
    </location>
</feature>
<evidence type="ECO:0000256" key="1">
    <source>
        <dbReference type="ARBA" id="ARBA00004571"/>
    </source>
</evidence>
<keyword evidence="4" id="KW-1134">Transmembrane beta strand</keyword>
<keyword evidence="10" id="KW-0998">Cell outer membrane</keyword>
<name>A0ABY9H388_9GAMM</name>
<evidence type="ECO:0000256" key="11">
    <source>
        <dbReference type="SAM" id="SignalP"/>
    </source>
</evidence>
<reference evidence="13 14" key="1">
    <citation type="submission" date="2023-08" db="EMBL/GenBank/DDBJ databases">
        <title>Transcriptome Analysis of Halomonas alkalicola CICC 11012s to Identify the Genes Involved in Alkaline Tolerances.</title>
        <authorList>
            <person name="Zhai L."/>
        </authorList>
    </citation>
    <scope>NUCLEOTIDE SEQUENCE [LARGE SCALE GENOMIC DNA]</scope>
    <source>
        <strain evidence="13 14">CICC 11012s</strain>
    </source>
</reference>
<evidence type="ECO:0000256" key="9">
    <source>
        <dbReference type="ARBA" id="ARBA00023136"/>
    </source>
</evidence>
<keyword evidence="8" id="KW-0626">Porin</keyword>